<dbReference type="InterPro" id="IPR051781">
    <property type="entry name" value="Metallo-dep_Hydrolase"/>
</dbReference>
<feature type="domain" description="Amidohydrolase-related" evidence="1">
    <location>
        <begin position="60"/>
        <end position="398"/>
    </location>
</feature>
<name>A0A7I9WLU7_9MYCO</name>
<dbReference type="Gene3D" id="3.20.20.140">
    <property type="entry name" value="Metal-dependent hydrolases"/>
    <property type="match status" value="1"/>
</dbReference>
<gene>
    <name evidence="2" type="ORF">MMUR_28470</name>
</gene>
<evidence type="ECO:0000313" key="2">
    <source>
        <dbReference type="EMBL" id="GFG58711.1"/>
    </source>
</evidence>
<dbReference type="SUPFAM" id="SSF51338">
    <property type="entry name" value="Composite domain of metallo-dependent hydrolases"/>
    <property type="match status" value="1"/>
</dbReference>
<dbReference type="InterPro" id="IPR006680">
    <property type="entry name" value="Amidohydro-rel"/>
</dbReference>
<evidence type="ECO:0000313" key="3">
    <source>
        <dbReference type="Proteomes" id="UP000465241"/>
    </source>
</evidence>
<accession>A0A7I9WLU7</accession>
<dbReference type="PANTHER" id="PTHR43135:SF3">
    <property type="entry name" value="ALPHA-D-RIBOSE 1-METHYLPHOSPHONATE 5-TRIPHOSPHATE DIPHOSPHATASE"/>
    <property type="match status" value="1"/>
</dbReference>
<dbReference type="InterPro" id="IPR032466">
    <property type="entry name" value="Metal_Hydrolase"/>
</dbReference>
<dbReference type="PANTHER" id="PTHR43135">
    <property type="entry name" value="ALPHA-D-RIBOSE 1-METHYLPHOSPHONATE 5-TRIPHOSPHATE DIPHOSPHATASE"/>
    <property type="match status" value="1"/>
</dbReference>
<dbReference type="CDD" id="cd01299">
    <property type="entry name" value="Met_dep_hydrolase_A"/>
    <property type="match status" value="1"/>
</dbReference>
<dbReference type="Pfam" id="PF01979">
    <property type="entry name" value="Amidohydro_1"/>
    <property type="match status" value="1"/>
</dbReference>
<protein>
    <submittedName>
        <fullName evidence="2">Peptidase M38</fullName>
    </submittedName>
</protein>
<dbReference type="InterPro" id="IPR057744">
    <property type="entry name" value="OTAase-like"/>
</dbReference>
<dbReference type="InterPro" id="IPR011059">
    <property type="entry name" value="Metal-dep_hydrolase_composite"/>
</dbReference>
<evidence type="ECO:0000259" key="1">
    <source>
        <dbReference type="Pfam" id="PF01979"/>
    </source>
</evidence>
<reference evidence="2 3" key="1">
    <citation type="journal article" date="2019" name="Emerg. Microbes Infect.">
        <title>Comprehensive subspecies identification of 175 nontuberculous mycobacteria species based on 7547 genomic profiles.</title>
        <authorList>
            <person name="Matsumoto Y."/>
            <person name="Kinjo T."/>
            <person name="Motooka D."/>
            <person name="Nabeya D."/>
            <person name="Jung N."/>
            <person name="Uechi K."/>
            <person name="Horii T."/>
            <person name="Iida T."/>
            <person name="Fujita J."/>
            <person name="Nakamura S."/>
        </authorList>
    </citation>
    <scope>NUCLEOTIDE SEQUENCE [LARGE SCALE GENOMIC DNA]</scope>
    <source>
        <strain evidence="2 3">JCM 13392</strain>
    </source>
</reference>
<proteinExistence type="predicted"/>
<dbReference type="Proteomes" id="UP000465241">
    <property type="component" value="Unassembled WGS sequence"/>
</dbReference>
<organism evidence="2 3">
    <name type="scientific">Mycolicibacterium murale</name>
    <dbReference type="NCBI Taxonomy" id="182220"/>
    <lineage>
        <taxon>Bacteria</taxon>
        <taxon>Bacillati</taxon>
        <taxon>Actinomycetota</taxon>
        <taxon>Actinomycetes</taxon>
        <taxon>Mycobacteriales</taxon>
        <taxon>Mycobacteriaceae</taxon>
        <taxon>Mycolicibacterium</taxon>
    </lineage>
</organism>
<sequence length="417" mass="43536">MNPLATALRPDRFCNARILDLDTGELGLPQTIEVSADGRIIRITEQRTAGHGDVDLAGMTVLPGLFDAHVHLSPKFPFSEIDPDEDPAQTALRAASHARDALYAGFTTIRCVHEQNAVDIAIKHAARDGWLEAPRIVGAGRAVSTTGGHGHGFAPTYADGADGFLRACRNELASGADIIKIYITGGLADVDEGFDVPKMTGEEIRAAVTAAAEHHSYVVAHAGSSAAIREAIAQGVRSFEHGYSIDAGTAKLMADTQCVLTPTLSVTTLGDWMLEQGFDKESVASSLEANLHHRASLRNAIAAGVTIASGSDVAPGMPCDGTVCGVIEIELLQQAGLSPLEALRSATVVAADLCRVSAEVGRVSVGLMADLVAMPGNPASDISALRGIRTVVQAGRVVRHDRLAHTAMASPAPAQTN</sequence>
<comment type="caution">
    <text evidence="2">The sequence shown here is derived from an EMBL/GenBank/DDBJ whole genome shotgun (WGS) entry which is preliminary data.</text>
</comment>
<dbReference type="AlphaFoldDB" id="A0A7I9WLU7"/>
<dbReference type="Gene3D" id="2.30.40.10">
    <property type="entry name" value="Urease, subunit C, domain 1"/>
    <property type="match status" value="1"/>
</dbReference>
<keyword evidence="3" id="KW-1185">Reference proteome</keyword>
<dbReference type="EMBL" id="BLKT01000003">
    <property type="protein sequence ID" value="GFG58711.1"/>
    <property type="molecule type" value="Genomic_DNA"/>
</dbReference>
<dbReference type="SUPFAM" id="SSF51556">
    <property type="entry name" value="Metallo-dependent hydrolases"/>
    <property type="match status" value="1"/>
</dbReference>
<dbReference type="RefSeq" id="WP_193489462.1">
    <property type="nucleotide sequence ID" value="NZ_BAAAMC010000055.1"/>
</dbReference>
<dbReference type="GO" id="GO:0016810">
    <property type="term" value="F:hydrolase activity, acting on carbon-nitrogen (but not peptide) bonds"/>
    <property type="evidence" value="ECO:0007669"/>
    <property type="project" value="InterPro"/>
</dbReference>